<comment type="similarity">
    <text evidence="2 9">Belongs to the CN hydrolase family. Apolipoprotein N-acyltransferase subfamily.</text>
</comment>
<proteinExistence type="inferred from homology"/>
<evidence type="ECO:0000256" key="1">
    <source>
        <dbReference type="ARBA" id="ARBA00004651"/>
    </source>
</evidence>
<feature type="transmembrane region" description="Helical" evidence="9">
    <location>
        <begin position="426"/>
        <end position="444"/>
    </location>
</feature>
<evidence type="ECO:0000259" key="10">
    <source>
        <dbReference type="PROSITE" id="PS50263"/>
    </source>
</evidence>
<evidence type="ECO:0000313" key="12">
    <source>
        <dbReference type="Proteomes" id="UP000481421"/>
    </source>
</evidence>
<evidence type="ECO:0000256" key="9">
    <source>
        <dbReference type="HAMAP-Rule" id="MF_01148"/>
    </source>
</evidence>
<dbReference type="Proteomes" id="UP000481421">
    <property type="component" value="Unassembled WGS sequence"/>
</dbReference>
<dbReference type="NCBIfam" id="TIGR00546">
    <property type="entry name" value="lnt"/>
    <property type="match status" value="1"/>
</dbReference>
<comment type="pathway">
    <text evidence="9">Protein modification; lipoprotein biosynthesis (N-acyl transfer).</text>
</comment>
<comment type="catalytic activity">
    <reaction evidence="9">
        <text>N-terminal S-1,2-diacyl-sn-glyceryl-L-cysteinyl-[lipoprotein] + a glycerophospholipid = N-acyl-S-1,2-diacyl-sn-glyceryl-L-cysteinyl-[lipoprotein] + a 2-acyl-sn-glycero-3-phospholipid + H(+)</text>
        <dbReference type="Rhea" id="RHEA:48228"/>
        <dbReference type="Rhea" id="RHEA-COMP:14681"/>
        <dbReference type="Rhea" id="RHEA-COMP:14684"/>
        <dbReference type="ChEBI" id="CHEBI:15378"/>
        <dbReference type="ChEBI" id="CHEBI:136912"/>
        <dbReference type="ChEBI" id="CHEBI:140656"/>
        <dbReference type="ChEBI" id="CHEBI:140657"/>
        <dbReference type="ChEBI" id="CHEBI:140660"/>
        <dbReference type="EC" id="2.3.1.269"/>
    </reaction>
</comment>
<dbReference type="InterPro" id="IPR004563">
    <property type="entry name" value="Apolipo_AcylTrfase"/>
</dbReference>
<organism evidence="11 12">
    <name type="scientific">Pseudotabrizicola algicola</name>
    <dbReference type="NCBI Taxonomy" id="2709381"/>
    <lineage>
        <taxon>Bacteria</taxon>
        <taxon>Pseudomonadati</taxon>
        <taxon>Pseudomonadota</taxon>
        <taxon>Alphaproteobacteria</taxon>
        <taxon>Rhodobacterales</taxon>
        <taxon>Paracoccaceae</taxon>
        <taxon>Pseudotabrizicola</taxon>
    </lineage>
</organism>
<dbReference type="InterPro" id="IPR003010">
    <property type="entry name" value="C-N_Hydrolase"/>
</dbReference>
<accession>A0A6B3RP83</accession>
<dbReference type="GO" id="GO:0042158">
    <property type="term" value="P:lipoprotein biosynthetic process"/>
    <property type="evidence" value="ECO:0007669"/>
    <property type="project" value="UniProtKB-UniRule"/>
</dbReference>
<evidence type="ECO:0000256" key="8">
    <source>
        <dbReference type="ARBA" id="ARBA00023315"/>
    </source>
</evidence>
<feature type="transmembrane region" description="Helical" evidence="9">
    <location>
        <begin position="77"/>
        <end position="95"/>
    </location>
</feature>
<evidence type="ECO:0000256" key="4">
    <source>
        <dbReference type="ARBA" id="ARBA00022679"/>
    </source>
</evidence>
<keyword evidence="5 9" id="KW-0812">Transmembrane</keyword>
<dbReference type="PROSITE" id="PS50263">
    <property type="entry name" value="CN_HYDROLASE"/>
    <property type="match status" value="1"/>
</dbReference>
<feature type="transmembrane region" description="Helical" evidence="9">
    <location>
        <begin position="140"/>
        <end position="158"/>
    </location>
</feature>
<dbReference type="HAMAP" id="MF_01148">
    <property type="entry name" value="Lnt"/>
    <property type="match status" value="1"/>
</dbReference>
<dbReference type="AlphaFoldDB" id="A0A6B3RP83"/>
<keyword evidence="8 9" id="KW-0012">Acyltransferase</keyword>
<evidence type="ECO:0000313" key="11">
    <source>
        <dbReference type="EMBL" id="NEX47890.1"/>
    </source>
</evidence>
<name>A0A6B3RP83_9RHOB</name>
<comment type="caution">
    <text evidence="11">The sequence shown here is derived from an EMBL/GenBank/DDBJ whole genome shotgun (WGS) entry which is preliminary data.</text>
</comment>
<dbReference type="EC" id="2.3.1.269" evidence="9"/>
<dbReference type="InterPro" id="IPR036526">
    <property type="entry name" value="C-N_Hydrolase_sf"/>
</dbReference>
<evidence type="ECO:0000256" key="6">
    <source>
        <dbReference type="ARBA" id="ARBA00022989"/>
    </source>
</evidence>
<sequence length="451" mass="48631">MARMLRTGSAASAFWVGLLVGAGYFAASLNWIVSPFLIDPLVYGWMAPFALVLMALGFGLFWGAANALTCRFALRPLALAAGLGTVELLRGNILTGFPWALTGHMWHATPVMQTMALWGATGLTVVTLALAALPLIWRVWGAAAAALVLAAGFGFGQWQLAQPDPAPRVASLRLVQPNAEQHLKWNPDEARILFQRQLDLTRAGTPADLTIWPETAVPYLLEYSPEVAPIITGASGGQKVAIGIQRVEGDRGWNSLRVLEGDGALVATYDKFHLVPFGEYMPMGDLLQDWFGIGAFAAQVGNGYSAGTGPAVIDLGPELGRMLPLICYEAVFPYIPRRAPERPDWMLQITNDAWFGTLTGPFQHFQQARMRAVEQGLALIRVANTGVTAVIDARGRVVQALPFGEAGALDVAAIPGALAATPYARWGEWPAIAAILLLFAGAFWRRRRHLA</sequence>
<feature type="transmembrane region" description="Helical" evidence="9">
    <location>
        <begin position="12"/>
        <end position="33"/>
    </location>
</feature>
<evidence type="ECO:0000256" key="2">
    <source>
        <dbReference type="ARBA" id="ARBA00010065"/>
    </source>
</evidence>
<dbReference type="InterPro" id="IPR045378">
    <property type="entry name" value="LNT_N"/>
</dbReference>
<keyword evidence="12" id="KW-1185">Reference proteome</keyword>
<dbReference type="EMBL" id="JAAIKE010000006">
    <property type="protein sequence ID" value="NEX47890.1"/>
    <property type="molecule type" value="Genomic_DNA"/>
</dbReference>
<dbReference type="PANTHER" id="PTHR38686">
    <property type="entry name" value="APOLIPOPROTEIN N-ACYLTRANSFERASE"/>
    <property type="match status" value="1"/>
</dbReference>
<keyword evidence="6 9" id="KW-1133">Transmembrane helix</keyword>
<comment type="function">
    <text evidence="9">Catalyzes the phospholipid dependent N-acylation of the N-terminal cysteine of apolipoprotein, the last step in lipoprotein maturation.</text>
</comment>
<protein>
    <recommendedName>
        <fullName evidence="9">Apolipoprotein N-acyltransferase</fullName>
        <shortName evidence="9">ALP N-acyltransferase</shortName>
        <ecNumber evidence="9">2.3.1.269</ecNumber>
    </recommendedName>
</protein>
<evidence type="ECO:0000256" key="5">
    <source>
        <dbReference type="ARBA" id="ARBA00022692"/>
    </source>
</evidence>
<dbReference type="Pfam" id="PF20154">
    <property type="entry name" value="LNT_N"/>
    <property type="match status" value="1"/>
</dbReference>
<dbReference type="Gene3D" id="3.60.110.10">
    <property type="entry name" value="Carbon-nitrogen hydrolase"/>
    <property type="match status" value="1"/>
</dbReference>
<dbReference type="PANTHER" id="PTHR38686:SF1">
    <property type="entry name" value="APOLIPOPROTEIN N-ACYLTRANSFERASE"/>
    <property type="match status" value="1"/>
</dbReference>
<dbReference type="Pfam" id="PF00795">
    <property type="entry name" value="CN_hydrolase"/>
    <property type="match status" value="1"/>
</dbReference>
<evidence type="ECO:0000256" key="3">
    <source>
        <dbReference type="ARBA" id="ARBA00022475"/>
    </source>
</evidence>
<keyword evidence="11" id="KW-0449">Lipoprotein</keyword>
<dbReference type="GO" id="GO:0005886">
    <property type="term" value="C:plasma membrane"/>
    <property type="evidence" value="ECO:0007669"/>
    <property type="project" value="UniProtKB-SubCell"/>
</dbReference>
<dbReference type="GO" id="GO:0016410">
    <property type="term" value="F:N-acyltransferase activity"/>
    <property type="evidence" value="ECO:0007669"/>
    <property type="project" value="UniProtKB-UniRule"/>
</dbReference>
<keyword evidence="3 9" id="KW-1003">Cell membrane</keyword>
<feature type="transmembrane region" description="Helical" evidence="9">
    <location>
        <begin position="45"/>
        <end position="65"/>
    </location>
</feature>
<evidence type="ECO:0000256" key="7">
    <source>
        <dbReference type="ARBA" id="ARBA00023136"/>
    </source>
</evidence>
<keyword evidence="4 9" id="KW-0808">Transferase</keyword>
<gene>
    <name evidence="9 11" type="primary">lnt</name>
    <name evidence="11" type="ORF">G3572_16895</name>
</gene>
<reference evidence="11 12" key="1">
    <citation type="submission" date="2020-02" db="EMBL/GenBank/DDBJ databases">
        <title>Rhodobacter algicola sp. nov., isolated from microalga culture.</title>
        <authorList>
            <person name="Park C.-Y."/>
        </authorList>
    </citation>
    <scope>NUCLEOTIDE SEQUENCE [LARGE SCALE GENOMIC DNA]</scope>
    <source>
        <strain evidence="11 12">ETT8</strain>
    </source>
</reference>
<dbReference type="SUPFAM" id="SSF56317">
    <property type="entry name" value="Carbon-nitrogen hydrolase"/>
    <property type="match status" value="1"/>
</dbReference>
<dbReference type="CDD" id="cd07571">
    <property type="entry name" value="ALP_N-acyl_transferase"/>
    <property type="match status" value="1"/>
</dbReference>
<keyword evidence="7 9" id="KW-0472">Membrane</keyword>
<dbReference type="UniPathway" id="UPA00666"/>
<feature type="transmembrane region" description="Helical" evidence="9">
    <location>
        <begin position="115"/>
        <end position="133"/>
    </location>
</feature>
<feature type="domain" description="CN hydrolase" evidence="10">
    <location>
        <begin position="175"/>
        <end position="416"/>
    </location>
</feature>
<comment type="subcellular location">
    <subcellularLocation>
        <location evidence="1 9">Cell membrane</location>
        <topology evidence="1 9">Multi-pass membrane protein</topology>
    </subcellularLocation>
</comment>